<keyword evidence="2" id="KW-1185">Reference proteome</keyword>
<proteinExistence type="predicted"/>
<dbReference type="Proteomes" id="UP000095287">
    <property type="component" value="Unplaced"/>
</dbReference>
<dbReference type="AlphaFoldDB" id="A0A1I7ZPI7"/>
<evidence type="ECO:0000313" key="2">
    <source>
        <dbReference type="Proteomes" id="UP000095287"/>
    </source>
</evidence>
<evidence type="ECO:0000256" key="1">
    <source>
        <dbReference type="SAM" id="MobiDB-lite"/>
    </source>
</evidence>
<organism evidence="2 3">
    <name type="scientific">Steinernema glaseri</name>
    <dbReference type="NCBI Taxonomy" id="37863"/>
    <lineage>
        <taxon>Eukaryota</taxon>
        <taxon>Metazoa</taxon>
        <taxon>Ecdysozoa</taxon>
        <taxon>Nematoda</taxon>
        <taxon>Chromadorea</taxon>
        <taxon>Rhabditida</taxon>
        <taxon>Tylenchina</taxon>
        <taxon>Panagrolaimomorpha</taxon>
        <taxon>Strongyloidoidea</taxon>
        <taxon>Steinernematidae</taxon>
        <taxon>Steinernema</taxon>
    </lineage>
</organism>
<protein>
    <submittedName>
        <fullName evidence="3">Uncharacterized protein</fullName>
    </submittedName>
</protein>
<name>A0A1I7ZPI7_9BILA</name>
<dbReference type="WBParaSite" id="L893_g285.t1">
    <property type="protein sequence ID" value="L893_g285.t1"/>
    <property type="gene ID" value="L893_g285"/>
</dbReference>
<reference evidence="3" key="1">
    <citation type="submission" date="2016-11" db="UniProtKB">
        <authorList>
            <consortium name="WormBaseParasite"/>
        </authorList>
    </citation>
    <scope>IDENTIFICATION</scope>
</reference>
<evidence type="ECO:0000313" key="3">
    <source>
        <dbReference type="WBParaSite" id="L893_g285.t1"/>
    </source>
</evidence>
<feature type="region of interest" description="Disordered" evidence="1">
    <location>
        <begin position="25"/>
        <end position="52"/>
    </location>
</feature>
<sequence>MLLVHGRGHSQPLDHARVPELVAEDGHTEHGNASLTRLEDGVHAAVGDEEAE</sequence>
<accession>A0A1I7ZPI7</accession>